<dbReference type="PROSITE" id="PS51257">
    <property type="entry name" value="PROKAR_LIPOPROTEIN"/>
    <property type="match status" value="1"/>
</dbReference>
<reference evidence="2 3" key="1">
    <citation type="submission" date="2016-11" db="EMBL/GenBank/DDBJ databases">
        <title>Whole genomes of Flavobacteriaceae.</title>
        <authorList>
            <person name="Stine C."/>
            <person name="Li C."/>
            <person name="Tadesse D."/>
        </authorList>
    </citation>
    <scope>NUCLEOTIDE SEQUENCE [LARGE SCALE GENOMIC DNA]</scope>
    <source>
        <strain evidence="2 3">CCUG 59446</strain>
    </source>
</reference>
<dbReference type="Pfam" id="PF11827">
    <property type="entry name" value="DUF3347"/>
    <property type="match status" value="1"/>
</dbReference>
<proteinExistence type="predicted"/>
<feature type="domain" description="DUF3347" evidence="1">
    <location>
        <begin position="56"/>
        <end position="132"/>
    </location>
</feature>
<comment type="caution">
    <text evidence="2">The sequence shown here is derived from an EMBL/GenBank/DDBJ whole genome shotgun (WGS) entry which is preliminary data.</text>
</comment>
<evidence type="ECO:0000313" key="3">
    <source>
        <dbReference type="Proteomes" id="UP000198336"/>
    </source>
</evidence>
<dbReference type="RefSeq" id="WP_089055915.1">
    <property type="nucleotide sequence ID" value="NZ_MUHA01000031.1"/>
</dbReference>
<accession>A0A226HN45</accession>
<dbReference type="InterPro" id="IPR021782">
    <property type="entry name" value="DUF3347"/>
</dbReference>
<gene>
    <name evidence="2" type="ORF">B0A75_19355</name>
</gene>
<dbReference type="EMBL" id="MUHA01000031">
    <property type="protein sequence ID" value="OXA95514.1"/>
    <property type="molecule type" value="Genomic_DNA"/>
</dbReference>
<keyword evidence="3" id="KW-1185">Reference proteome</keyword>
<name>A0A226HN45_9FLAO</name>
<protein>
    <recommendedName>
        <fullName evidence="1">DUF3347 domain-containing protein</fullName>
    </recommendedName>
</protein>
<organism evidence="2 3">
    <name type="scientific">Flavobacterium oncorhynchi</name>
    <dbReference type="NCBI Taxonomy" id="728056"/>
    <lineage>
        <taxon>Bacteria</taxon>
        <taxon>Pseudomonadati</taxon>
        <taxon>Bacteroidota</taxon>
        <taxon>Flavobacteriia</taxon>
        <taxon>Flavobacteriales</taxon>
        <taxon>Flavobacteriaceae</taxon>
        <taxon>Flavobacterium</taxon>
    </lineage>
</organism>
<evidence type="ECO:0000259" key="1">
    <source>
        <dbReference type="Pfam" id="PF11827"/>
    </source>
</evidence>
<evidence type="ECO:0000313" key="2">
    <source>
        <dbReference type="EMBL" id="OXA95514.1"/>
    </source>
</evidence>
<dbReference type="Proteomes" id="UP000198336">
    <property type="component" value="Unassembled WGS sequence"/>
</dbReference>
<sequence length="179" mass="19584">MKKIIKIGIPILSIFLLIACGNNENKKQENPEDSETSVPISKEAEIRINDDVLNAIYSQYAHLTVALTEDNIAEAKLAANAIEAGARQISNNSTLAVSAAAIVSAPDIENQRAAYSKLSNELIYLLKKAGMTQAELYVEYCPMAFDNKGAVWISSTKEVRNPYFGAKMLKCGEVKETIK</sequence>
<dbReference type="AlphaFoldDB" id="A0A226HN45"/>